<name>A0A4R5XB48_9MYCO</name>
<dbReference type="Gene3D" id="3.30.230.10">
    <property type="match status" value="1"/>
</dbReference>
<keyword evidence="2 6" id="KW-0540">Nuclease</keyword>
<comment type="caution">
    <text evidence="9">The sequence shown here is derived from an EMBL/GenBank/DDBJ whole genome shotgun (WGS) entry which is preliminary data.</text>
</comment>
<proteinExistence type="inferred from homology"/>
<comment type="subunit">
    <text evidence="6">Consists of a catalytic RNA component (M1 or rnpB) and a protein subunit.</text>
</comment>
<dbReference type="GO" id="GO:0000049">
    <property type="term" value="F:tRNA binding"/>
    <property type="evidence" value="ECO:0007669"/>
    <property type="project" value="UniProtKB-UniRule"/>
</dbReference>
<evidence type="ECO:0000313" key="9">
    <source>
        <dbReference type="EMBL" id="TDL11832.1"/>
    </source>
</evidence>
<keyword evidence="3 6" id="KW-0255">Endonuclease</keyword>
<evidence type="ECO:0000256" key="5">
    <source>
        <dbReference type="ARBA" id="ARBA00022884"/>
    </source>
</evidence>
<dbReference type="GO" id="GO:0030677">
    <property type="term" value="C:ribonuclease P complex"/>
    <property type="evidence" value="ECO:0007669"/>
    <property type="project" value="TreeGrafter"/>
</dbReference>
<sequence length="123" mass="13623">MLPAQNRMTRSTEFGATVSRGTRAAQPDLVVYCLRSDQTEEAGPRVGLVVSKAVGNAVQRHQVSRRLRHVARTVLPELDVTDRVVIRALPGSRRAVSSRLEQQLRTALRRIRNRAPASMDAPS</sequence>
<comment type="similarity">
    <text evidence="6">Belongs to the RnpA family.</text>
</comment>
<keyword evidence="4 6" id="KW-0378">Hydrolase</keyword>
<dbReference type="InterPro" id="IPR020568">
    <property type="entry name" value="Ribosomal_Su5_D2-typ_SF"/>
</dbReference>
<evidence type="ECO:0000256" key="3">
    <source>
        <dbReference type="ARBA" id="ARBA00022759"/>
    </source>
</evidence>
<dbReference type="EMBL" id="SDLP01000001">
    <property type="protein sequence ID" value="TDL11832.1"/>
    <property type="molecule type" value="Genomic_DNA"/>
</dbReference>
<evidence type="ECO:0000256" key="1">
    <source>
        <dbReference type="ARBA" id="ARBA00022694"/>
    </source>
</evidence>
<evidence type="ECO:0000256" key="2">
    <source>
        <dbReference type="ARBA" id="ARBA00022722"/>
    </source>
</evidence>
<feature type="region of interest" description="Disordered" evidence="8">
    <location>
        <begin position="1"/>
        <end position="20"/>
    </location>
</feature>
<dbReference type="PANTHER" id="PTHR33992:SF1">
    <property type="entry name" value="RIBONUCLEASE P PROTEIN COMPONENT"/>
    <property type="match status" value="1"/>
</dbReference>
<evidence type="ECO:0000256" key="4">
    <source>
        <dbReference type="ARBA" id="ARBA00022801"/>
    </source>
</evidence>
<dbReference type="EC" id="3.1.26.5" evidence="6 7"/>
<dbReference type="Proteomes" id="UP000294952">
    <property type="component" value="Unassembled WGS sequence"/>
</dbReference>
<dbReference type="AlphaFoldDB" id="A0A4R5XB48"/>
<dbReference type="PANTHER" id="PTHR33992">
    <property type="entry name" value="RIBONUCLEASE P PROTEIN COMPONENT"/>
    <property type="match status" value="1"/>
</dbReference>
<organism evidence="9 10">
    <name type="scientific">Mycolicibacterium obuense</name>
    <dbReference type="NCBI Taxonomy" id="1807"/>
    <lineage>
        <taxon>Bacteria</taxon>
        <taxon>Bacillati</taxon>
        <taxon>Actinomycetota</taxon>
        <taxon>Actinomycetes</taxon>
        <taxon>Mycobacteriales</taxon>
        <taxon>Mycobacteriaceae</taxon>
        <taxon>Mycolicibacterium</taxon>
    </lineage>
</organism>
<accession>A0A4R5XB48</accession>
<keyword evidence="5 6" id="KW-0694">RNA-binding</keyword>
<dbReference type="Pfam" id="PF00825">
    <property type="entry name" value="Ribonuclease_P"/>
    <property type="match status" value="1"/>
</dbReference>
<dbReference type="GO" id="GO:0004526">
    <property type="term" value="F:ribonuclease P activity"/>
    <property type="evidence" value="ECO:0007669"/>
    <property type="project" value="UniProtKB-UniRule"/>
</dbReference>
<evidence type="ECO:0000256" key="7">
    <source>
        <dbReference type="NCBIfam" id="TIGR00188"/>
    </source>
</evidence>
<dbReference type="NCBIfam" id="TIGR00188">
    <property type="entry name" value="rnpA"/>
    <property type="match status" value="1"/>
</dbReference>
<dbReference type="HAMAP" id="MF_00227">
    <property type="entry name" value="RNase_P"/>
    <property type="match status" value="1"/>
</dbReference>
<evidence type="ECO:0000256" key="8">
    <source>
        <dbReference type="SAM" id="MobiDB-lite"/>
    </source>
</evidence>
<reference evidence="9 10" key="1">
    <citation type="submission" date="2019-01" db="EMBL/GenBank/DDBJ databases">
        <title>High-quality-draft genome sequences of five non-tuberculosis mycobacteriaceae isolated from a nosocomial environment.</title>
        <authorList>
            <person name="Tiago I."/>
            <person name="Alarico S."/>
            <person name="Pereira S.G."/>
            <person name="Coelho C."/>
            <person name="Maranha A."/>
            <person name="Empadinhas N."/>
        </authorList>
    </citation>
    <scope>NUCLEOTIDE SEQUENCE [LARGE SCALE GENOMIC DNA]</scope>
    <source>
        <strain evidence="9 10">22DIII</strain>
    </source>
</reference>
<comment type="function">
    <text evidence="6">RNaseP catalyzes the removal of the 5'-leader sequence from pre-tRNA to produce the mature 5'-terminus. It can also cleave other RNA substrates such as 4.5S RNA. The protein component plays an auxiliary but essential role in vivo by binding to the 5'-leader sequence and broadening the substrate specificity of the ribozyme.</text>
</comment>
<comment type="catalytic activity">
    <reaction evidence="6">
        <text>Endonucleolytic cleavage of RNA, removing 5'-extranucleotides from tRNA precursor.</text>
        <dbReference type="EC" id="3.1.26.5"/>
    </reaction>
</comment>
<evidence type="ECO:0000256" key="6">
    <source>
        <dbReference type="HAMAP-Rule" id="MF_00227"/>
    </source>
</evidence>
<feature type="compositionally biased region" description="Polar residues" evidence="8">
    <location>
        <begin position="1"/>
        <end position="14"/>
    </location>
</feature>
<dbReference type="GO" id="GO:0001682">
    <property type="term" value="P:tRNA 5'-leader removal"/>
    <property type="evidence" value="ECO:0007669"/>
    <property type="project" value="UniProtKB-UniRule"/>
</dbReference>
<dbReference type="SUPFAM" id="SSF54211">
    <property type="entry name" value="Ribosomal protein S5 domain 2-like"/>
    <property type="match status" value="1"/>
</dbReference>
<dbReference type="InterPro" id="IPR014721">
    <property type="entry name" value="Ribsml_uS5_D2-typ_fold_subgr"/>
</dbReference>
<evidence type="ECO:0000313" key="10">
    <source>
        <dbReference type="Proteomes" id="UP000294952"/>
    </source>
</evidence>
<dbReference type="RefSeq" id="WP_133412714.1">
    <property type="nucleotide sequence ID" value="NZ_SDLP01000001.1"/>
</dbReference>
<protein>
    <recommendedName>
        <fullName evidence="6 7">Ribonuclease P protein component</fullName>
        <shortName evidence="6">RNase P protein</shortName>
        <shortName evidence="6">RNaseP protein</shortName>
        <ecNumber evidence="6 7">3.1.26.5</ecNumber>
    </recommendedName>
    <alternativeName>
        <fullName evidence="6">Protein C5</fullName>
    </alternativeName>
</protein>
<keyword evidence="1 6" id="KW-0819">tRNA processing</keyword>
<dbReference type="InterPro" id="IPR000100">
    <property type="entry name" value="RNase_P"/>
</dbReference>
<gene>
    <name evidence="6" type="primary">rnpA</name>
    <name evidence="9" type="ORF">EUA04_02260</name>
</gene>
<dbReference type="GO" id="GO:0042781">
    <property type="term" value="F:3'-tRNA processing endoribonuclease activity"/>
    <property type="evidence" value="ECO:0007669"/>
    <property type="project" value="TreeGrafter"/>
</dbReference>